<dbReference type="RefSeq" id="WP_094501641.1">
    <property type="nucleotide sequence ID" value="NZ_CAWNHI010000002.1"/>
</dbReference>
<dbReference type="Proteomes" id="UP000215148">
    <property type="component" value="Chromosome 2"/>
</dbReference>
<dbReference type="EMBL" id="CP022742">
    <property type="protein sequence ID" value="ASU24158.1"/>
    <property type="molecule type" value="Genomic_DNA"/>
</dbReference>
<dbReference type="KEGG" id="vqi:CCZ37_16820"/>
<organism evidence="1 2">
    <name type="scientific">Vibrio qinghaiensis</name>
    <dbReference type="NCBI Taxonomy" id="2025808"/>
    <lineage>
        <taxon>Bacteria</taxon>
        <taxon>Pseudomonadati</taxon>
        <taxon>Pseudomonadota</taxon>
        <taxon>Gammaproteobacteria</taxon>
        <taxon>Vibrionales</taxon>
        <taxon>Vibrionaceae</taxon>
        <taxon>Vibrio</taxon>
    </lineage>
</organism>
<gene>
    <name evidence="1" type="ORF">CCZ37_16820</name>
</gene>
<sequence length="264" mass="29502">MSTIMNNPAARLLNILEEGKQQNATQNCRAVWCKLLDVNPNDKVTFLGKLGKVLALSSEVVDELKKVDGINIERYMHWCQPVERAFSESNFSGQWNEFSKHLNEHVFNYLTMTSDFLSLRAPQAILPQQEVEKISSGALELISEVEASELPESIKSYMLAQLKKVVVAADDYKITGSKEVIQIVEETFGHAILKNDLVKPVENHPVAKKFWAYMANAAVITTIATGALQIAPAVSKLLPDIQFTQEPVIEVIENQYQISTDKIA</sequence>
<protein>
    <submittedName>
        <fullName evidence="1">Uncharacterized protein</fullName>
    </submittedName>
</protein>
<reference evidence="1 2" key="1">
    <citation type="submission" date="2017-08" db="EMBL/GenBank/DDBJ databases">
        <title>The Vibrio qinghaiensis sp.-Q67 is a luminous bacteria isolated firstly from Qinghai lake, Qinghai province, China, which has been proved to be very sensitive to detect environmental and food pollutants. Therefore, complete genome analysis of V. qinghaiensis sp.-Q67 highlights the potential application of this strain on detection of hazards in the contaminated environments.</title>
        <authorList>
            <person name="Gong L."/>
        </authorList>
    </citation>
    <scope>NUCLEOTIDE SEQUENCE [LARGE SCALE GENOMIC DNA]</scope>
    <source>
        <strain evidence="1 2">Q67</strain>
    </source>
</reference>
<keyword evidence="2" id="KW-1185">Reference proteome</keyword>
<proteinExistence type="predicted"/>
<evidence type="ECO:0000313" key="1">
    <source>
        <dbReference type="EMBL" id="ASU24158.1"/>
    </source>
</evidence>
<accession>A0A223N307</accession>
<name>A0A223N307_9VIBR</name>
<evidence type="ECO:0000313" key="2">
    <source>
        <dbReference type="Proteomes" id="UP000215148"/>
    </source>
</evidence>
<dbReference type="AlphaFoldDB" id="A0A223N307"/>